<dbReference type="AlphaFoldDB" id="A0A0F9GTE4"/>
<reference evidence="1" key="1">
    <citation type="journal article" date="2015" name="Nature">
        <title>Complex archaea that bridge the gap between prokaryotes and eukaryotes.</title>
        <authorList>
            <person name="Spang A."/>
            <person name="Saw J.H."/>
            <person name="Jorgensen S.L."/>
            <person name="Zaremba-Niedzwiedzka K."/>
            <person name="Martijn J."/>
            <person name="Lind A.E."/>
            <person name="van Eijk R."/>
            <person name="Schleper C."/>
            <person name="Guy L."/>
            <person name="Ettema T.J."/>
        </authorList>
    </citation>
    <scope>NUCLEOTIDE SEQUENCE</scope>
</reference>
<dbReference type="EMBL" id="LAZR01017034">
    <property type="protein sequence ID" value="KKM02064.1"/>
    <property type="molecule type" value="Genomic_DNA"/>
</dbReference>
<name>A0A0F9GTE4_9ZZZZ</name>
<comment type="caution">
    <text evidence="1">The sequence shown here is derived from an EMBL/GenBank/DDBJ whole genome shotgun (WGS) entry which is preliminary data.</text>
</comment>
<gene>
    <name evidence="1" type="ORF">LCGC14_1788160</name>
</gene>
<organism evidence="1">
    <name type="scientific">marine sediment metagenome</name>
    <dbReference type="NCBI Taxonomy" id="412755"/>
    <lineage>
        <taxon>unclassified sequences</taxon>
        <taxon>metagenomes</taxon>
        <taxon>ecological metagenomes</taxon>
    </lineage>
</organism>
<accession>A0A0F9GTE4</accession>
<protein>
    <submittedName>
        <fullName evidence="1">Uncharacterized protein</fullName>
    </submittedName>
</protein>
<sequence>MMYFDRFDICEAFSMLAHDWGLYDICPRLDRLGFRPSPILSYENLEENGREIYDYHNDLLERNVSPIRTAFK</sequence>
<proteinExistence type="predicted"/>
<evidence type="ECO:0000313" key="1">
    <source>
        <dbReference type="EMBL" id="KKM02064.1"/>
    </source>
</evidence>